<comment type="caution">
    <text evidence="3">The sequence shown here is derived from an EMBL/GenBank/DDBJ whole genome shotgun (WGS) entry which is preliminary data.</text>
</comment>
<dbReference type="GO" id="GO:0005794">
    <property type="term" value="C:Golgi apparatus"/>
    <property type="evidence" value="ECO:0007669"/>
    <property type="project" value="TreeGrafter"/>
</dbReference>
<accession>A0AAD5Y1W0</accession>
<organism evidence="3 4">
    <name type="scientific">Boothiomyces macroporosus</name>
    <dbReference type="NCBI Taxonomy" id="261099"/>
    <lineage>
        <taxon>Eukaryota</taxon>
        <taxon>Fungi</taxon>
        <taxon>Fungi incertae sedis</taxon>
        <taxon>Chytridiomycota</taxon>
        <taxon>Chytridiomycota incertae sedis</taxon>
        <taxon>Chytridiomycetes</taxon>
        <taxon>Rhizophydiales</taxon>
        <taxon>Terramycetaceae</taxon>
        <taxon>Boothiomyces</taxon>
    </lineage>
</organism>
<evidence type="ECO:0000313" key="3">
    <source>
        <dbReference type="EMBL" id="KAJ3254893.1"/>
    </source>
</evidence>
<reference evidence="3" key="1">
    <citation type="submission" date="2020-05" db="EMBL/GenBank/DDBJ databases">
        <title>Phylogenomic resolution of chytrid fungi.</title>
        <authorList>
            <person name="Stajich J.E."/>
            <person name="Amses K."/>
            <person name="Simmons R."/>
            <person name="Seto K."/>
            <person name="Myers J."/>
            <person name="Bonds A."/>
            <person name="Quandt C.A."/>
            <person name="Barry K."/>
            <person name="Liu P."/>
            <person name="Grigoriev I."/>
            <person name="Longcore J.E."/>
            <person name="James T.Y."/>
        </authorList>
    </citation>
    <scope>NUCLEOTIDE SEQUENCE</scope>
    <source>
        <strain evidence="3">PLAUS21</strain>
    </source>
</reference>
<dbReference type="GO" id="GO:0016036">
    <property type="term" value="P:cellular response to phosphate starvation"/>
    <property type="evidence" value="ECO:0007669"/>
    <property type="project" value="TreeGrafter"/>
</dbReference>
<protein>
    <recommendedName>
        <fullName evidence="2">SPX domain-containing protein</fullName>
    </recommendedName>
</protein>
<proteinExistence type="predicted"/>
<dbReference type="PANTHER" id="PTHR10783">
    <property type="entry name" value="XENOTROPIC AND POLYTROPIC RETROVIRUS RECEPTOR 1-RELATED"/>
    <property type="match status" value="1"/>
</dbReference>
<dbReference type="PROSITE" id="PS51382">
    <property type="entry name" value="SPX"/>
    <property type="match status" value="1"/>
</dbReference>
<evidence type="ECO:0000256" key="1">
    <source>
        <dbReference type="SAM" id="Phobius"/>
    </source>
</evidence>
<dbReference type="Proteomes" id="UP001210925">
    <property type="component" value="Unassembled WGS sequence"/>
</dbReference>
<dbReference type="InterPro" id="IPR004331">
    <property type="entry name" value="SPX_dom"/>
</dbReference>
<feature type="transmembrane region" description="Helical" evidence="1">
    <location>
        <begin position="257"/>
        <end position="278"/>
    </location>
</feature>
<keyword evidence="1" id="KW-0812">Transmembrane</keyword>
<feature type="transmembrane region" description="Helical" evidence="1">
    <location>
        <begin position="284"/>
        <end position="309"/>
    </location>
</feature>
<evidence type="ECO:0000259" key="2">
    <source>
        <dbReference type="PROSITE" id="PS51382"/>
    </source>
</evidence>
<dbReference type="AlphaFoldDB" id="A0AAD5Y1W0"/>
<feature type="domain" description="SPX" evidence="2">
    <location>
        <begin position="1"/>
        <end position="211"/>
    </location>
</feature>
<gene>
    <name evidence="3" type="ORF">HK103_006789</name>
</gene>
<keyword evidence="1" id="KW-0472">Membrane</keyword>
<dbReference type="GO" id="GO:0006817">
    <property type="term" value="P:phosphate ion transport"/>
    <property type="evidence" value="ECO:0007669"/>
    <property type="project" value="TreeGrafter"/>
</dbReference>
<dbReference type="EMBL" id="JADGKB010000076">
    <property type="protein sequence ID" value="KAJ3254893.1"/>
    <property type="molecule type" value="Genomic_DNA"/>
</dbReference>
<dbReference type="Pfam" id="PF03105">
    <property type="entry name" value="SPX"/>
    <property type="match status" value="1"/>
</dbReference>
<dbReference type="GO" id="GO:0005886">
    <property type="term" value="C:plasma membrane"/>
    <property type="evidence" value="ECO:0007669"/>
    <property type="project" value="TreeGrafter"/>
</dbReference>
<keyword evidence="4" id="KW-1185">Reference proteome</keyword>
<sequence>MSTFKWKHKYINYNQLKNDIKFMEITCIPQIVDDHDDWTCLVDRTTLKDNLFIVKFHQEVHKVEQFLQEKVSGAIERFRNIAGSCMEMAKTAKEVEGCENTEIDGESNFETNELFCPMDRNRIIELKPRENSAQTLTGDQIIEVPENKPPTARYNSSAKKVAKKIHLAICEFYRFLELLSNYRVLNEMAAQKILKKFSKRRNLNTQELKEQAFNVLRKDEIKDLIEQTLNLYVQYFEPDRRKATEILKPREFTLQPVDIYISGLLTGLSVPILAYIVSTMKYSFTAFIYAGLSIPILFLYLFGLCLLVFQIKKINWILIFELDPKGNLC</sequence>
<evidence type="ECO:0000313" key="4">
    <source>
        <dbReference type="Proteomes" id="UP001210925"/>
    </source>
</evidence>
<dbReference type="GO" id="GO:0000822">
    <property type="term" value="F:inositol hexakisphosphate binding"/>
    <property type="evidence" value="ECO:0007669"/>
    <property type="project" value="TreeGrafter"/>
</dbReference>
<keyword evidence="1" id="KW-1133">Transmembrane helix</keyword>
<name>A0AAD5Y1W0_9FUNG</name>
<dbReference type="PANTHER" id="PTHR10783:SF103">
    <property type="entry name" value="SOLUTE CARRIER FAMILY 53 MEMBER 1"/>
    <property type="match status" value="1"/>
</dbReference>